<keyword evidence="2" id="KW-1185">Reference proteome</keyword>
<evidence type="ECO:0000313" key="2">
    <source>
        <dbReference type="Proteomes" id="UP001432322"/>
    </source>
</evidence>
<organism evidence="1 2">
    <name type="scientific">Pristionchus fissidentatus</name>
    <dbReference type="NCBI Taxonomy" id="1538716"/>
    <lineage>
        <taxon>Eukaryota</taxon>
        <taxon>Metazoa</taxon>
        <taxon>Ecdysozoa</taxon>
        <taxon>Nematoda</taxon>
        <taxon>Chromadorea</taxon>
        <taxon>Rhabditida</taxon>
        <taxon>Rhabditina</taxon>
        <taxon>Diplogasteromorpha</taxon>
        <taxon>Diplogasteroidea</taxon>
        <taxon>Neodiplogasteridae</taxon>
        <taxon>Pristionchus</taxon>
    </lineage>
</organism>
<dbReference type="AlphaFoldDB" id="A0AAV5UXL1"/>
<sequence>LQSRILSPAVHPDTFTVFGAVNMLERFLKTSDFAPPSEWPEVIKIAKQYKHRIEELVKSIGKRRIDLYKYDDELTLWRNCNKDNITLNIDQYITATVPPALRNPFKREDLSIVRKVVEFLSQPKLEAVSVVVKKGKKTAEDPCLSSRPQVRPARRRRISLGEGAIDWDERILNKSEIRTAAHEIEEIPNESVVDDAVFQDHEITPYRTYCRQKNSSMKERWTCSSSLRQGGTYQAHEECKTRMWKECDESSGGLLSVFCMERRIHTREFKFLHDERRFERRMV</sequence>
<dbReference type="Proteomes" id="UP001432322">
    <property type="component" value="Unassembled WGS sequence"/>
</dbReference>
<feature type="non-terminal residue" evidence="1">
    <location>
        <position position="1"/>
    </location>
</feature>
<name>A0AAV5UXL1_9BILA</name>
<protein>
    <submittedName>
        <fullName evidence="1">Uncharacterized protein</fullName>
    </submittedName>
</protein>
<evidence type="ECO:0000313" key="1">
    <source>
        <dbReference type="EMBL" id="GMT11756.1"/>
    </source>
</evidence>
<dbReference type="EMBL" id="BTSY01000001">
    <property type="protein sequence ID" value="GMT11756.1"/>
    <property type="molecule type" value="Genomic_DNA"/>
</dbReference>
<gene>
    <name evidence="1" type="ORF">PFISCL1PPCAC_3053</name>
</gene>
<reference evidence="1" key="1">
    <citation type="submission" date="2023-10" db="EMBL/GenBank/DDBJ databases">
        <title>Genome assembly of Pristionchus species.</title>
        <authorList>
            <person name="Yoshida K."/>
            <person name="Sommer R.J."/>
        </authorList>
    </citation>
    <scope>NUCLEOTIDE SEQUENCE</scope>
    <source>
        <strain evidence="1">RS5133</strain>
    </source>
</reference>
<proteinExistence type="predicted"/>
<accession>A0AAV5UXL1</accession>
<comment type="caution">
    <text evidence="1">The sequence shown here is derived from an EMBL/GenBank/DDBJ whole genome shotgun (WGS) entry which is preliminary data.</text>
</comment>